<keyword evidence="2" id="KW-1185">Reference proteome</keyword>
<dbReference type="EMBL" id="JAPDGR010002598">
    <property type="protein sequence ID" value="KAJ2975055.1"/>
    <property type="molecule type" value="Genomic_DNA"/>
</dbReference>
<protein>
    <submittedName>
        <fullName evidence="1">Uncharacterized protein</fullName>
    </submittedName>
</protein>
<organism evidence="1 2">
    <name type="scientific">Xylaria curta</name>
    <dbReference type="NCBI Taxonomy" id="42375"/>
    <lineage>
        <taxon>Eukaryota</taxon>
        <taxon>Fungi</taxon>
        <taxon>Dikarya</taxon>
        <taxon>Ascomycota</taxon>
        <taxon>Pezizomycotina</taxon>
        <taxon>Sordariomycetes</taxon>
        <taxon>Xylariomycetidae</taxon>
        <taxon>Xylariales</taxon>
        <taxon>Xylariaceae</taxon>
        <taxon>Xylaria</taxon>
    </lineage>
</organism>
<comment type="caution">
    <text evidence="1">The sequence shown here is derived from an EMBL/GenBank/DDBJ whole genome shotgun (WGS) entry which is preliminary data.</text>
</comment>
<reference evidence="1" key="1">
    <citation type="submission" date="2022-10" db="EMBL/GenBank/DDBJ databases">
        <title>Genome Sequence of Xylaria curta.</title>
        <authorList>
            <person name="Buettner E."/>
        </authorList>
    </citation>
    <scope>NUCLEOTIDE SEQUENCE</scope>
    <source>
        <strain evidence="1">Babe10</strain>
    </source>
</reference>
<dbReference type="Proteomes" id="UP001143856">
    <property type="component" value="Unassembled WGS sequence"/>
</dbReference>
<sequence>MKCLHHFFVILAGDEAFPVCQRCSKAQRYCDRAGRLAPASKRLDRNGLTIENNVSLDKAPRKALESSELANYFRHYINNVAMWYDLSDSQCQFSTEVPAIALDEPLLFYAVIALSAMHVSQTTVPSARSTAEAYHTRCIRRLIDLEPEDVLIKKGVALATTCLLRSYEILAEGHDPNRHLKGAFSLASQLRGVLDHPSGGLLHSGFWNYLREDITFSLFGNCTLKIDLGPIPRLRNVLSDQDRLNAISLALGRIVNTMIGSTVENARNSWATMLSYVEDWLLPAVHMLKACHAASWHYCLVSLAILTMHARTVVQVEKLASLVSSMGIPIGTVKTGEDLLEHIGLEICGIAFTSNEPPVLVNAFGPISYCAKYIRTEASQQELRLFSTQRLPQVVRPSAEEIQRKRLSERNLEIAVRSVHLDGLVVVEDVVPHEHLDHLNAKMVGDARVLQARGEDSPFNYNVGNIQQDAPPYAEYFYPSIFTSCATPILTS</sequence>
<accession>A0ACC1N7L9</accession>
<proteinExistence type="predicted"/>
<evidence type="ECO:0000313" key="1">
    <source>
        <dbReference type="EMBL" id="KAJ2975055.1"/>
    </source>
</evidence>
<gene>
    <name evidence="1" type="ORF">NUW58_g8465</name>
</gene>
<name>A0ACC1N7L9_9PEZI</name>
<evidence type="ECO:0000313" key="2">
    <source>
        <dbReference type="Proteomes" id="UP001143856"/>
    </source>
</evidence>